<feature type="binding site" evidence="7">
    <location>
        <position position="93"/>
    </location>
    <ligand>
        <name>Zn(2+)</name>
        <dbReference type="ChEBI" id="CHEBI:29105"/>
        <label>2</label>
    </ligand>
</feature>
<comment type="subunit">
    <text evidence="3">Homodimer.</text>
</comment>
<dbReference type="PANTHER" id="PTHR32494">
    <property type="entry name" value="ALLANTOATE DEIMINASE-RELATED"/>
    <property type="match status" value="1"/>
</dbReference>
<dbReference type="AlphaFoldDB" id="A0A117DPG1"/>
<comment type="cofactor">
    <cofactor evidence="7">
        <name>Zn(2+)</name>
        <dbReference type="ChEBI" id="CHEBI:29105"/>
    </cofactor>
    <text evidence="7">Binds 2 Zn(2+) ions per subunit.</text>
</comment>
<dbReference type="OrthoDB" id="9808195at2"/>
<evidence type="ECO:0000256" key="7">
    <source>
        <dbReference type="PIRSR" id="PIRSR001235-1"/>
    </source>
</evidence>
<evidence type="ECO:0000256" key="3">
    <source>
        <dbReference type="ARBA" id="ARBA00011738"/>
    </source>
</evidence>
<dbReference type="InterPro" id="IPR001261">
    <property type="entry name" value="ArgE/DapE_CS"/>
</dbReference>
<feature type="binding site" evidence="8">
    <location>
        <position position="272"/>
    </location>
    <ligand>
        <name>allantoate</name>
        <dbReference type="ChEBI" id="CHEBI:17536"/>
    </ligand>
</feature>
<feature type="binding site" evidence="7">
    <location>
        <position position="82"/>
    </location>
    <ligand>
        <name>Zn(2+)</name>
        <dbReference type="ChEBI" id="CHEBI:29105"/>
        <label>1</label>
    </ligand>
</feature>
<dbReference type="Pfam" id="PF07687">
    <property type="entry name" value="M20_dimer"/>
    <property type="match status" value="1"/>
</dbReference>
<dbReference type="InterPro" id="IPR011650">
    <property type="entry name" value="Peptidase_M20_dimer"/>
</dbReference>
<gene>
    <name evidence="10" type="ORF">DEIGR_200239</name>
</gene>
<name>A0A117DPG1_9DEIO</name>
<evidence type="ECO:0000256" key="1">
    <source>
        <dbReference type="ARBA" id="ARBA00001936"/>
    </source>
</evidence>
<evidence type="ECO:0000256" key="5">
    <source>
        <dbReference type="ARBA" id="ARBA00022801"/>
    </source>
</evidence>
<feature type="domain" description="Peptidase M20 dimerisation" evidence="9">
    <location>
        <begin position="213"/>
        <end position="302"/>
    </location>
</feature>
<feature type="binding site" evidence="7">
    <location>
        <position position="188"/>
    </location>
    <ligand>
        <name>Zn(2+)</name>
        <dbReference type="ChEBI" id="CHEBI:29105"/>
        <label>1</label>
    </ligand>
</feature>
<keyword evidence="11" id="KW-1185">Reference proteome</keyword>
<evidence type="ECO:0000256" key="8">
    <source>
        <dbReference type="PIRSR" id="PIRSR001235-2"/>
    </source>
</evidence>
<feature type="binding site" evidence="7">
    <location>
        <position position="126"/>
    </location>
    <ligand>
        <name>Zn(2+)</name>
        <dbReference type="ChEBI" id="CHEBI:29105"/>
        <label>2</label>
    </ligand>
</feature>
<evidence type="ECO:0000313" key="11">
    <source>
        <dbReference type="Proteomes" id="UP000056209"/>
    </source>
</evidence>
<dbReference type="InterPro" id="IPR010158">
    <property type="entry name" value="Amidase_Cbmase"/>
</dbReference>
<evidence type="ECO:0000256" key="6">
    <source>
        <dbReference type="ARBA" id="ARBA00023211"/>
    </source>
</evidence>
<dbReference type="NCBIfam" id="TIGR01879">
    <property type="entry name" value="hydantase"/>
    <property type="match status" value="1"/>
</dbReference>
<dbReference type="PANTHER" id="PTHR32494:SF19">
    <property type="entry name" value="ALLANTOATE DEIMINASE-RELATED"/>
    <property type="match status" value="1"/>
</dbReference>
<evidence type="ECO:0000256" key="2">
    <source>
        <dbReference type="ARBA" id="ARBA00006153"/>
    </source>
</evidence>
<dbReference type="InterPro" id="IPR002933">
    <property type="entry name" value="Peptidase_M20"/>
</dbReference>
<dbReference type="PIRSF" id="PIRSF001235">
    <property type="entry name" value="Amidase_carbamoylase"/>
    <property type="match status" value="1"/>
</dbReference>
<comment type="cofactor">
    <cofactor evidence="1">
        <name>Mn(2+)</name>
        <dbReference type="ChEBI" id="CHEBI:29035"/>
    </cofactor>
</comment>
<dbReference type="GO" id="GO:0016813">
    <property type="term" value="F:hydrolase activity, acting on carbon-nitrogen (but not peptide) bonds, in linear amidines"/>
    <property type="evidence" value="ECO:0007669"/>
    <property type="project" value="InterPro"/>
</dbReference>
<feature type="binding site" evidence="8">
    <location>
        <position position="213"/>
    </location>
    <ligand>
        <name>allantoate</name>
        <dbReference type="ChEBI" id="CHEBI:17536"/>
    </ligand>
</feature>
<evidence type="ECO:0000256" key="4">
    <source>
        <dbReference type="ARBA" id="ARBA00022723"/>
    </source>
</evidence>
<keyword evidence="7" id="KW-0862">Zinc</keyword>
<comment type="caution">
    <text evidence="10">The sequence shown here is derived from an EMBL/GenBank/DDBJ whole genome shotgun (WGS) entry which is preliminary data.</text>
</comment>
<accession>A0A117DPG1</accession>
<organism evidence="10 11">
    <name type="scientific">Deinococcus grandis</name>
    <dbReference type="NCBI Taxonomy" id="57498"/>
    <lineage>
        <taxon>Bacteria</taxon>
        <taxon>Thermotogati</taxon>
        <taxon>Deinococcota</taxon>
        <taxon>Deinococci</taxon>
        <taxon>Deinococcales</taxon>
        <taxon>Deinococcaceae</taxon>
        <taxon>Deinococcus</taxon>
    </lineage>
</organism>
<feature type="binding site" evidence="7">
    <location>
        <position position="93"/>
    </location>
    <ligand>
        <name>Zn(2+)</name>
        <dbReference type="ChEBI" id="CHEBI:29105"/>
        <label>1</label>
    </ligand>
</feature>
<keyword evidence="4 7" id="KW-0479">Metal-binding</keyword>
<dbReference type="NCBIfam" id="NF006775">
    <property type="entry name" value="PRK09290.2-5"/>
    <property type="match status" value="1"/>
</dbReference>
<dbReference type="SUPFAM" id="SSF53187">
    <property type="entry name" value="Zn-dependent exopeptidases"/>
    <property type="match status" value="1"/>
</dbReference>
<dbReference type="EMBL" id="BCMS01000002">
    <property type="protein sequence ID" value="GAQ23384.1"/>
    <property type="molecule type" value="Genomic_DNA"/>
</dbReference>
<dbReference type="Proteomes" id="UP000056209">
    <property type="component" value="Unassembled WGS sequence"/>
</dbReference>
<sequence>MTDLPLLSRRAHDACATLAAHTEVPGEITRTFLSAPSRDVTAFLTAWAYELGLEVRVDAAGNLRARRAGPTPDAPTLYLGSHVDTVPNAGAFDGVLGVTLAFAVAEALRGEALPFALELLAFSEEEGVRFGVPFIGSRALTGTLEPLLTLRDARGVSVLDAIRAYGLDDAALPDAAVQGGALGFLEFHIEQGPVLQAAGAAVGVVSAIVGQDRVLLDFTGQAAHAGTTPMGHRRDALAAAARFAVAAEDLARATPGLVATVGVMTARPGAINVIPGAAHCTLDLRHEDDAVRAGALDTLLNAARGYAEERGVTLDVTHKMAQPAIPMDASFRDLLHVAAGQEGLLAPDLVSGAGHDAMILAERMPAAMLFLRSPNALSHHPDETVNAGDVDAALRVGVAFVRALAEREGAR</sequence>
<proteinExistence type="inferred from homology"/>
<keyword evidence="6" id="KW-0464">Manganese</keyword>
<evidence type="ECO:0000313" key="10">
    <source>
        <dbReference type="EMBL" id="GAQ23384.1"/>
    </source>
</evidence>
<protein>
    <submittedName>
        <fullName evidence="10">Allantoate amidohydrolase</fullName>
    </submittedName>
</protein>
<dbReference type="GO" id="GO:0046872">
    <property type="term" value="F:metal ion binding"/>
    <property type="evidence" value="ECO:0007669"/>
    <property type="project" value="UniProtKB-KW"/>
</dbReference>
<evidence type="ECO:0000259" key="9">
    <source>
        <dbReference type="Pfam" id="PF07687"/>
    </source>
</evidence>
<dbReference type="CDD" id="cd03884">
    <property type="entry name" value="M20_bAS"/>
    <property type="match status" value="1"/>
</dbReference>
<feature type="binding site" evidence="8">
    <location>
        <position position="285"/>
    </location>
    <ligand>
        <name>allantoate</name>
        <dbReference type="ChEBI" id="CHEBI:17536"/>
    </ligand>
</feature>
<dbReference type="InterPro" id="IPR036264">
    <property type="entry name" value="Bact_exopeptidase_dim_dom"/>
</dbReference>
<keyword evidence="5 10" id="KW-0378">Hydrolase</keyword>
<dbReference type="Gene3D" id="3.40.630.10">
    <property type="entry name" value="Zn peptidases"/>
    <property type="match status" value="1"/>
</dbReference>
<dbReference type="Gene3D" id="3.30.70.360">
    <property type="match status" value="1"/>
</dbReference>
<dbReference type="Pfam" id="PF01546">
    <property type="entry name" value="Peptidase_M20"/>
    <property type="match status" value="1"/>
</dbReference>
<dbReference type="RefSeq" id="WP_058979186.1">
    <property type="nucleotide sequence ID" value="NZ_BCMS01000002.1"/>
</dbReference>
<dbReference type="PROSITE" id="PS00758">
    <property type="entry name" value="ARGE_DAPE_CPG2_1"/>
    <property type="match status" value="1"/>
</dbReference>
<feature type="binding site" evidence="7">
    <location>
        <position position="379"/>
    </location>
    <ligand>
        <name>Zn(2+)</name>
        <dbReference type="ChEBI" id="CHEBI:29105"/>
        <label>2</label>
    </ligand>
</feature>
<reference evidence="11" key="1">
    <citation type="submission" date="2015-11" db="EMBL/GenBank/DDBJ databases">
        <title>Draft Genome Sequence of the Radioresistant Bacterium Deinococcus grandis, Isolated from Freshwater Fish in Japan.</title>
        <authorList>
            <person name="Satoh K."/>
            <person name="Onodera T."/>
            <person name="Omoso K."/>
            <person name="Takeda-Yano K."/>
            <person name="Katayama T."/>
            <person name="Oono Y."/>
            <person name="Narumi I."/>
        </authorList>
    </citation>
    <scope>NUCLEOTIDE SEQUENCE [LARGE SCALE GENOMIC DNA]</scope>
    <source>
        <strain evidence="11">ATCC 43672</strain>
    </source>
</reference>
<dbReference type="SUPFAM" id="SSF55031">
    <property type="entry name" value="Bacterial exopeptidase dimerisation domain"/>
    <property type="match status" value="1"/>
</dbReference>
<comment type="similarity">
    <text evidence="2">Belongs to the peptidase M20 family.</text>
</comment>